<gene>
    <name evidence="1" type="ORF">B0I35DRAFT_163229</name>
</gene>
<reference evidence="1" key="1">
    <citation type="journal article" date="2021" name="Nat. Commun.">
        <title>Genetic determinants of endophytism in the Arabidopsis root mycobiome.</title>
        <authorList>
            <person name="Mesny F."/>
            <person name="Miyauchi S."/>
            <person name="Thiergart T."/>
            <person name="Pickel B."/>
            <person name="Atanasova L."/>
            <person name="Karlsson M."/>
            <person name="Huettel B."/>
            <person name="Barry K.W."/>
            <person name="Haridas S."/>
            <person name="Chen C."/>
            <person name="Bauer D."/>
            <person name="Andreopoulos W."/>
            <person name="Pangilinan J."/>
            <person name="LaButti K."/>
            <person name="Riley R."/>
            <person name="Lipzen A."/>
            <person name="Clum A."/>
            <person name="Drula E."/>
            <person name="Henrissat B."/>
            <person name="Kohler A."/>
            <person name="Grigoriev I.V."/>
            <person name="Martin F.M."/>
            <person name="Hacquard S."/>
        </authorList>
    </citation>
    <scope>NUCLEOTIDE SEQUENCE</scope>
    <source>
        <strain evidence="1">MPI-CAGE-CH-0235</strain>
    </source>
</reference>
<comment type="caution">
    <text evidence="1">The sequence shown here is derived from an EMBL/GenBank/DDBJ whole genome shotgun (WGS) entry which is preliminary data.</text>
</comment>
<protein>
    <submittedName>
        <fullName evidence="1">Uncharacterized protein</fullName>
    </submittedName>
</protein>
<evidence type="ECO:0000313" key="1">
    <source>
        <dbReference type="EMBL" id="KAH7324500.1"/>
    </source>
</evidence>
<dbReference type="AlphaFoldDB" id="A0A8K0WVI7"/>
<accession>A0A8K0WVI7</accession>
<keyword evidence="2" id="KW-1185">Reference proteome</keyword>
<proteinExistence type="predicted"/>
<evidence type="ECO:0000313" key="2">
    <source>
        <dbReference type="Proteomes" id="UP000813444"/>
    </source>
</evidence>
<dbReference type="Proteomes" id="UP000813444">
    <property type="component" value="Unassembled WGS sequence"/>
</dbReference>
<name>A0A8K0WVI7_9HYPO</name>
<sequence length="224" mass="25502">MGIFPRRQSRPVSHSIRLIALVSVQEPRYPTWVWFGPHRQRGLGCWGGRPENHVNMQGRCGGCSVGRWVADVRSHANACAIDMVDFRAPSMQHRQLPTQASKDHHHYHSNYCPPFCLPVKTTCMARLEAQNRQTTLGWAARPLSQTDHRRVGDQHQLKSPSWPTMPCPKCKIDQSASSRSHVSHCLLARVHDAEPFCAERTRRHRPTVGFHPWGSPISLPRIVH</sequence>
<organism evidence="1 2">
    <name type="scientific">Stachybotrys elegans</name>
    <dbReference type="NCBI Taxonomy" id="80388"/>
    <lineage>
        <taxon>Eukaryota</taxon>
        <taxon>Fungi</taxon>
        <taxon>Dikarya</taxon>
        <taxon>Ascomycota</taxon>
        <taxon>Pezizomycotina</taxon>
        <taxon>Sordariomycetes</taxon>
        <taxon>Hypocreomycetidae</taxon>
        <taxon>Hypocreales</taxon>
        <taxon>Stachybotryaceae</taxon>
        <taxon>Stachybotrys</taxon>
    </lineage>
</organism>
<dbReference type="EMBL" id="JAGPNK010000003">
    <property type="protein sequence ID" value="KAH7324500.1"/>
    <property type="molecule type" value="Genomic_DNA"/>
</dbReference>